<sequence length="728" mass="77910">MRFFSGPALLSALVLMGGCTDDAIDTARKDKNDFGNGSRPGDGFNAGSTGDGGSSSNLPPNDILLTMEVPEIAAPDAEPSRRNLRLVQPDSVTIYATTDSSAEVPAEVTFNDDLSVSISFPEGRPLGPETVIEASFSGETYRSMAADADQNVRVNPFSEYLVRRTISRLSAFDIQTITDCTQQADCTNKAAWSALADQIHDFEIDIPSTASKDTALSLLNARGDFTTYIDDMMQYALKPETTSEELALLEGNYHTVFFGVELGQTFIESSLSKSGIWGIRSGQEKVLVPKQNHVYPGLSFASVDGVLPGLTTTILSSDVPYRREVLVHQADNTFCLRDEGIWGFNSHASAFGAATVDRDVRLTGGRGLLQSITNIYSQDIGWTRNPYYLDAYIGTPTADTNTPDRIVSSHFTGGKAIALELEGDTYKRRDTLEDHYLSVLDLNLERAAGFDLSAIDGTYNTVSLSMRLGSSASCQTSDNQPVVTFETGTGTWTVNGDGINESATSSSIYRIPSGDVLSESTATVTNSRRVSHRPSYRTDTPQNDGRLNFGIDELPSDGTGKPELGVGVSSPDGSLIAINLDNSASGKGILIAGKQHATQAPTGGRFRLQGMSLGMSESTNVLRHLDNATLTINSGSDATLDPRILAVTHTVSGETVSAPSLVDGPSDSIPLNVTSPGGGRISFAYTDVSGDLTLEGFFTADQNQIYLRLRDTRNGEQNIGLVLATRLP</sequence>
<evidence type="ECO:0000256" key="1">
    <source>
        <dbReference type="SAM" id="MobiDB-lite"/>
    </source>
</evidence>
<evidence type="ECO:0000313" key="3">
    <source>
        <dbReference type="Proteomes" id="UP000663555"/>
    </source>
</evidence>
<proteinExistence type="predicted"/>
<gene>
    <name evidence="2" type="ORF">LPB19_15210</name>
</gene>
<protein>
    <submittedName>
        <fullName evidence="2">Uncharacterized protein</fullName>
    </submittedName>
</protein>
<keyword evidence="3" id="KW-1185">Reference proteome</keyword>
<name>A0ABX7MQA4_9GAMM</name>
<dbReference type="PROSITE" id="PS51257">
    <property type="entry name" value="PROKAR_LIPOPROTEIN"/>
    <property type="match status" value="1"/>
</dbReference>
<feature type="region of interest" description="Disordered" evidence="1">
    <location>
        <begin position="521"/>
        <end position="548"/>
    </location>
</feature>
<dbReference type="EMBL" id="CP071247">
    <property type="protein sequence ID" value="QSP94507.1"/>
    <property type="molecule type" value="Genomic_DNA"/>
</dbReference>
<feature type="region of interest" description="Disordered" evidence="1">
    <location>
        <begin position="30"/>
        <end position="62"/>
    </location>
</feature>
<dbReference type="Proteomes" id="UP000663555">
    <property type="component" value="Chromosome"/>
</dbReference>
<accession>A0ABX7MQA4</accession>
<organism evidence="2 3">
    <name type="scientific">Marinobacter salinisoli</name>
    <dbReference type="NCBI Taxonomy" id="2769486"/>
    <lineage>
        <taxon>Bacteria</taxon>
        <taxon>Pseudomonadati</taxon>
        <taxon>Pseudomonadota</taxon>
        <taxon>Gammaproteobacteria</taxon>
        <taxon>Pseudomonadales</taxon>
        <taxon>Marinobacteraceae</taxon>
        <taxon>Marinobacter</taxon>
    </lineage>
</organism>
<dbReference type="RefSeq" id="WP_206643727.1">
    <property type="nucleotide sequence ID" value="NZ_CP071247.1"/>
</dbReference>
<reference evidence="2 3" key="1">
    <citation type="submission" date="2021-03" db="EMBL/GenBank/DDBJ databases">
        <title>Genome sequencing of Marinobacter sp. LPB0319.</title>
        <authorList>
            <person name="Kim J."/>
        </authorList>
    </citation>
    <scope>NUCLEOTIDE SEQUENCE [LARGE SCALE GENOMIC DNA]</scope>
    <source>
        <strain evidence="2 3">LPB0319</strain>
    </source>
</reference>
<evidence type="ECO:0000313" key="2">
    <source>
        <dbReference type="EMBL" id="QSP94507.1"/>
    </source>
</evidence>